<name>A0A3M7QX52_BRAPC</name>
<organism evidence="2 3">
    <name type="scientific">Brachionus plicatilis</name>
    <name type="common">Marine rotifer</name>
    <name type="synonym">Brachionus muelleri</name>
    <dbReference type="NCBI Taxonomy" id="10195"/>
    <lineage>
        <taxon>Eukaryota</taxon>
        <taxon>Metazoa</taxon>
        <taxon>Spiralia</taxon>
        <taxon>Gnathifera</taxon>
        <taxon>Rotifera</taxon>
        <taxon>Eurotatoria</taxon>
        <taxon>Monogononta</taxon>
        <taxon>Pseudotrocha</taxon>
        <taxon>Ploima</taxon>
        <taxon>Brachionidae</taxon>
        <taxon>Brachionus</taxon>
    </lineage>
</organism>
<reference evidence="2 3" key="1">
    <citation type="journal article" date="2018" name="Sci. Rep.">
        <title>Genomic signatures of local adaptation to the degree of environmental predictability in rotifers.</title>
        <authorList>
            <person name="Franch-Gras L."/>
            <person name="Hahn C."/>
            <person name="Garcia-Roger E.M."/>
            <person name="Carmona M.J."/>
            <person name="Serra M."/>
            <person name="Gomez A."/>
        </authorList>
    </citation>
    <scope>NUCLEOTIDE SEQUENCE [LARGE SCALE GENOMIC DNA]</scope>
    <source>
        <strain evidence="2">HYR1</strain>
    </source>
</reference>
<dbReference type="Proteomes" id="UP000276133">
    <property type="component" value="Unassembled WGS sequence"/>
</dbReference>
<dbReference type="InterPro" id="IPR036706">
    <property type="entry name" value="VOMI_sf"/>
</dbReference>
<protein>
    <submittedName>
        <fullName evidence="2">Vitelline membrane outer layer 1-like</fullName>
    </submittedName>
</protein>
<sequence>MKFLLVALGLLLKNQANSCVPFEIEKDFDFENDSQILIDQNKLYKVICLTNCLKNSDCYFMTYNNETCRFYNKYALVKKFSSFGSLVYKKASEFDHSTEDLNVFSTTSTIPLTTTSTALMTTISTIPLTTTSTIPMTTVSPIISTINNIYGINWGEWGLMETCDMGYFVIGFRTKYLDEQGLMLDDSALNGIELICNDGKILRSAEGPDGTWDSNMSVNGFMYGIENNLGFGDDTATNVIRLICLDGTILQSLEGPWSSSISTLYCPYGVVVGMRTQVEADKVIIDISNSFIVVLVKTQCQKPTDQVPSEQQGLTLWFSNLKKYLIYRTLSSFSGFNSEKQLGEAFSLEQYHILFFEREIGITSILKRKIKII</sequence>
<evidence type="ECO:0000256" key="1">
    <source>
        <dbReference type="SAM" id="SignalP"/>
    </source>
</evidence>
<gene>
    <name evidence="2" type="ORF">BpHYR1_010899</name>
</gene>
<feature type="chain" id="PRO_5017960018" evidence="1">
    <location>
        <begin position="19"/>
        <end position="373"/>
    </location>
</feature>
<dbReference type="Pfam" id="PF03762">
    <property type="entry name" value="VOMI"/>
    <property type="match status" value="1"/>
</dbReference>
<evidence type="ECO:0000313" key="3">
    <source>
        <dbReference type="Proteomes" id="UP000276133"/>
    </source>
</evidence>
<feature type="signal peptide" evidence="1">
    <location>
        <begin position="1"/>
        <end position="18"/>
    </location>
</feature>
<dbReference type="AlphaFoldDB" id="A0A3M7QX52"/>
<dbReference type="Gene3D" id="2.100.10.20">
    <property type="entry name" value="Vitelline membrane outer layer protein I (VOMI)"/>
    <property type="match status" value="2"/>
</dbReference>
<dbReference type="SUPFAM" id="SSF51092">
    <property type="entry name" value="Vitelline membrane outer protein-I (VMO-I)"/>
    <property type="match status" value="2"/>
</dbReference>
<dbReference type="PANTHER" id="PTHR18841">
    <property type="entry name" value="VITELLINE MEMBRANE OUTER LAYER PROTEIN I-RELATED"/>
    <property type="match status" value="1"/>
</dbReference>
<dbReference type="OrthoDB" id="6344411at2759"/>
<keyword evidence="3" id="KW-1185">Reference proteome</keyword>
<accession>A0A3M7QX52</accession>
<dbReference type="STRING" id="10195.A0A3M7QX52"/>
<dbReference type="PANTHER" id="PTHR18841:SF0">
    <property type="entry name" value="VITELLINE MEMBRANE OUTER LAYER 1 HOMOLOG A-RELATED"/>
    <property type="match status" value="1"/>
</dbReference>
<evidence type="ECO:0000313" key="2">
    <source>
        <dbReference type="EMBL" id="RNA15535.1"/>
    </source>
</evidence>
<proteinExistence type="predicted"/>
<keyword evidence="1" id="KW-0732">Signal</keyword>
<dbReference type="EMBL" id="REGN01004929">
    <property type="protein sequence ID" value="RNA15535.1"/>
    <property type="molecule type" value="Genomic_DNA"/>
</dbReference>
<dbReference type="GO" id="GO:0005615">
    <property type="term" value="C:extracellular space"/>
    <property type="evidence" value="ECO:0007669"/>
    <property type="project" value="TreeGrafter"/>
</dbReference>
<dbReference type="InterPro" id="IPR005515">
    <property type="entry name" value="VOMI"/>
</dbReference>
<comment type="caution">
    <text evidence="2">The sequence shown here is derived from an EMBL/GenBank/DDBJ whole genome shotgun (WGS) entry which is preliminary data.</text>
</comment>